<dbReference type="GO" id="GO:0004497">
    <property type="term" value="F:monooxygenase activity"/>
    <property type="evidence" value="ECO:0007669"/>
    <property type="project" value="UniProtKB-KW"/>
</dbReference>
<comment type="caution">
    <text evidence="2">The sequence shown here is derived from an EMBL/GenBank/DDBJ whole genome shotgun (WGS) entry which is preliminary data.</text>
</comment>
<organism evidence="2 3">
    <name type="scientific">Herbiconiux daphne</name>
    <dbReference type="NCBI Taxonomy" id="2970914"/>
    <lineage>
        <taxon>Bacteria</taxon>
        <taxon>Bacillati</taxon>
        <taxon>Actinomycetota</taxon>
        <taxon>Actinomycetes</taxon>
        <taxon>Micrococcales</taxon>
        <taxon>Microbacteriaceae</taxon>
        <taxon>Herbiconiux</taxon>
    </lineage>
</organism>
<dbReference type="EMBL" id="JANLCJ010000001">
    <property type="protein sequence ID" value="MCS5732774.1"/>
    <property type="molecule type" value="Genomic_DNA"/>
</dbReference>
<proteinExistence type="predicted"/>
<accession>A0ABT2GXT5</accession>
<dbReference type="InterPro" id="IPR053212">
    <property type="entry name" value="DHP_3-monooxygenase"/>
</dbReference>
<dbReference type="NCBIfam" id="NF005566">
    <property type="entry name" value="PRK07236.1"/>
    <property type="match status" value="1"/>
</dbReference>
<dbReference type="Proteomes" id="UP001165586">
    <property type="component" value="Unassembled WGS sequence"/>
</dbReference>
<dbReference type="Gene3D" id="3.50.50.60">
    <property type="entry name" value="FAD/NAD(P)-binding domain"/>
    <property type="match status" value="2"/>
</dbReference>
<dbReference type="PRINTS" id="PR00420">
    <property type="entry name" value="RNGMNOXGNASE"/>
</dbReference>
<dbReference type="RefSeq" id="WP_259537428.1">
    <property type="nucleotide sequence ID" value="NZ_JANLCJ010000001.1"/>
</dbReference>
<gene>
    <name evidence="2" type="ORF">N1032_03335</name>
</gene>
<dbReference type="PANTHER" id="PTHR47469:SF2">
    <property type="entry name" value="OS06G0597600 PROTEIN"/>
    <property type="match status" value="1"/>
</dbReference>
<sequence>MTRDSSTRDIPTPEQPYRGARALVIGGSIGGLTTALLLRDVGFEVDVYERTATPLHGRGSGIVLQPDTLRWFEERSGLDAAALKTSTERVQYLDRENRIITEEERRWEYTSWGTFYRALLSDFGTEHYHLGAYASGFDDDGDSVTVRFADGRVETADLVVFADGINSPSRAHFDADAEPTYSGYVGWRGTVPLRELSAPTRRLMSDAITYSVVPNSHITLYPIPGEEGVGADDQLMNYVWYRNVPAGPDLTELLTGKNAFVGAVSLHPGQVQDRFVRELRETAAALLAPAAAEVVLATAEPYLQVVLDVRSRRMAQGRTALVGDAACSARPHAAAGTAKAAADAWALHDALLESDGDIARALEAWEPAQLELSQALLSRVTEMGDRSQFHNTWVPGDPSLRFGLYGPGILYPEHIRAQHRQPQATAS</sequence>
<reference evidence="2" key="1">
    <citation type="submission" date="2022-08" db="EMBL/GenBank/DDBJ databases">
        <authorList>
            <person name="Deng Y."/>
            <person name="Han X.-F."/>
            <person name="Zhang Y.-Q."/>
        </authorList>
    </citation>
    <scope>NUCLEOTIDE SEQUENCE</scope>
    <source>
        <strain evidence="2">CPCC 203386</strain>
    </source>
</reference>
<evidence type="ECO:0000313" key="2">
    <source>
        <dbReference type="EMBL" id="MCS5732774.1"/>
    </source>
</evidence>
<keyword evidence="2" id="KW-0560">Oxidoreductase</keyword>
<protein>
    <submittedName>
        <fullName evidence="2">FAD-dependent monooxygenase</fullName>
    </submittedName>
</protein>
<dbReference type="SUPFAM" id="SSF51905">
    <property type="entry name" value="FAD/NAD(P)-binding domain"/>
    <property type="match status" value="1"/>
</dbReference>
<dbReference type="InterPro" id="IPR036188">
    <property type="entry name" value="FAD/NAD-bd_sf"/>
</dbReference>
<dbReference type="SUPFAM" id="SSF54373">
    <property type="entry name" value="FAD-linked reductases, C-terminal domain"/>
    <property type="match status" value="1"/>
</dbReference>
<evidence type="ECO:0000313" key="3">
    <source>
        <dbReference type="Proteomes" id="UP001165586"/>
    </source>
</evidence>
<evidence type="ECO:0000259" key="1">
    <source>
        <dbReference type="Pfam" id="PF22607"/>
    </source>
</evidence>
<feature type="domain" description="2,6-dihydroxypyridine 3-monooxygenase substrate binding" evidence="1">
    <location>
        <begin position="181"/>
        <end position="308"/>
    </location>
</feature>
<keyword evidence="3" id="KW-1185">Reference proteome</keyword>
<keyword evidence="2" id="KW-0503">Monooxygenase</keyword>
<dbReference type="PANTHER" id="PTHR47469">
    <property type="entry name" value="MONOOXYGENASE-LIKE"/>
    <property type="match status" value="1"/>
</dbReference>
<dbReference type="InterPro" id="IPR054707">
    <property type="entry name" value="DhpH_subs-bd"/>
</dbReference>
<name>A0ABT2GXT5_9MICO</name>
<dbReference type="Pfam" id="PF22607">
    <property type="entry name" value="FAD_binding-like"/>
    <property type="match status" value="1"/>
</dbReference>